<dbReference type="Proteomes" id="UP000755577">
    <property type="component" value="Unassembled WGS sequence"/>
</dbReference>
<keyword evidence="4" id="KW-1185">Reference proteome</keyword>
<dbReference type="EMBL" id="JAFCIQ010000030">
    <property type="protein sequence ID" value="MBM2770641.1"/>
    <property type="molecule type" value="Genomic_DNA"/>
</dbReference>
<sequence length="131" mass="14343">MTEPHTIALIVDPECGERIREVAAGVRHTWVVTSDVNDAVVERIWRESRLARTFGAEGGVTRFDRHGDDPAGWCDSILDAIEDHHGSLTRQHGYTALDVRGVALSARLRSALVECGFSVFTPTNEGFVAGK</sequence>
<evidence type="ECO:0000313" key="1">
    <source>
        <dbReference type="EMBL" id="MBM2770641.1"/>
    </source>
</evidence>
<evidence type="ECO:0000313" key="2">
    <source>
        <dbReference type="EMBL" id="VVU54203.1"/>
    </source>
</evidence>
<name>A0A6P2GK61_9BURK</name>
<proteinExistence type="predicted"/>
<gene>
    <name evidence="2" type="ORF">BAN20980_06828</name>
    <name evidence="1" type="ORF">JQK92_29970</name>
</gene>
<dbReference type="EMBL" id="CABVLY010000051">
    <property type="protein sequence ID" value="VVU54203.1"/>
    <property type="molecule type" value="Genomic_DNA"/>
</dbReference>
<reference evidence="2 3" key="1">
    <citation type="submission" date="2019-09" db="EMBL/GenBank/DDBJ databases">
        <authorList>
            <person name="Depoorter E."/>
        </authorList>
    </citation>
    <scope>NUCLEOTIDE SEQUENCE [LARGE SCALE GENOMIC DNA]</scope>
    <source>
        <strain evidence="2">LMG 20980</strain>
    </source>
</reference>
<reference evidence="1 4" key="2">
    <citation type="submission" date="2021-02" db="EMBL/GenBank/DDBJ databases">
        <title>Draft genome of the type strains Burkholderia anthina DSM16086.</title>
        <authorList>
            <person name="Hertel R."/>
            <person name="Meissner J."/>
            <person name="Poehlein A."/>
            <person name="Daniel R."/>
            <person name="Commichau F.M."/>
        </authorList>
    </citation>
    <scope>NUCLEOTIDE SEQUENCE [LARGE SCALE GENOMIC DNA]</scope>
    <source>
        <strain evidence="1 4">DSM 16086</strain>
    </source>
</reference>
<dbReference type="RefSeq" id="WP_174928772.1">
    <property type="nucleotide sequence ID" value="NZ_CABVLY010000051.1"/>
</dbReference>
<dbReference type="AlphaFoldDB" id="A0A6P2GK61"/>
<accession>A0A6P2GK61</accession>
<dbReference type="Proteomes" id="UP000494201">
    <property type="component" value="Unassembled WGS sequence"/>
</dbReference>
<organism evidence="2 3">
    <name type="scientific">Burkholderia anthina</name>
    <dbReference type="NCBI Taxonomy" id="179879"/>
    <lineage>
        <taxon>Bacteria</taxon>
        <taxon>Pseudomonadati</taxon>
        <taxon>Pseudomonadota</taxon>
        <taxon>Betaproteobacteria</taxon>
        <taxon>Burkholderiales</taxon>
        <taxon>Burkholderiaceae</taxon>
        <taxon>Burkholderia</taxon>
        <taxon>Burkholderia cepacia complex</taxon>
    </lineage>
</organism>
<evidence type="ECO:0000313" key="3">
    <source>
        <dbReference type="Proteomes" id="UP000494201"/>
    </source>
</evidence>
<dbReference type="GeneID" id="56504917"/>
<protein>
    <submittedName>
        <fullName evidence="2">Uncharacterized protein</fullName>
    </submittedName>
</protein>
<evidence type="ECO:0000313" key="4">
    <source>
        <dbReference type="Proteomes" id="UP000755577"/>
    </source>
</evidence>